<keyword evidence="3" id="KW-1185">Reference proteome</keyword>
<reference evidence="3" key="1">
    <citation type="submission" date="2019-04" db="EMBL/GenBank/DDBJ databases">
        <title>Friends and foes A comparative genomics studyof 23 Aspergillus species from section Flavi.</title>
        <authorList>
            <consortium name="DOE Joint Genome Institute"/>
            <person name="Kjaerbolling I."/>
            <person name="Vesth T."/>
            <person name="Frisvad J.C."/>
            <person name="Nybo J.L."/>
            <person name="Theobald S."/>
            <person name="Kildgaard S."/>
            <person name="Isbrandt T."/>
            <person name="Kuo A."/>
            <person name="Sato A."/>
            <person name="Lyhne E.K."/>
            <person name="Kogle M.E."/>
            <person name="Wiebenga A."/>
            <person name="Kun R.S."/>
            <person name="Lubbers R.J."/>
            <person name="Makela M.R."/>
            <person name="Barry K."/>
            <person name="Chovatia M."/>
            <person name="Clum A."/>
            <person name="Daum C."/>
            <person name="Haridas S."/>
            <person name="He G."/>
            <person name="LaButti K."/>
            <person name="Lipzen A."/>
            <person name="Mondo S."/>
            <person name="Riley R."/>
            <person name="Salamov A."/>
            <person name="Simmons B.A."/>
            <person name="Magnuson J.K."/>
            <person name="Henrissat B."/>
            <person name="Mortensen U.H."/>
            <person name="Larsen T.O."/>
            <person name="Devries R.P."/>
            <person name="Grigoriev I.V."/>
            <person name="Machida M."/>
            <person name="Baker S.E."/>
            <person name="Andersen M.R."/>
        </authorList>
    </citation>
    <scope>NUCLEOTIDE SEQUENCE [LARGE SCALE GENOMIC DNA]</scope>
    <source>
        <strain evidence="3">CBS 130017</strain>
    </source>
</reference>
<proteinExistence type="predicted"/>
<dbReference type="AlphaFoldDB" id="A0A5N6X5D3"/>
<dbReference type="Proteomes" id="UP000325945">
    <property type="component" value="Unassembled WGS sequence"/>
</dbReference>
<feature type="region of interest" description="Disordered" evidence="1">
    <location>
        <begin position="28"/>
        <end position="112"/>
    </location>
</feature>
<dbReference type="EMBL" id="ML741788">
    <property type="protein sequence ID" value="KAE8328033.1"/>
    <property type="molecule type" value="Genomic_DNA"/>
</dbReference>
<protein>
    <submittedName>
        <fullName evidence="2">Uncharacterized protein</fullName>
    </submittedName>
</protein>
<organism evidence="2 3">
    <name type="scientific">Aspergillus sergii</name>
    <dbReference type="NCBI Taxonomy" id="1034303"/>
    <lineage>
        <taxon>Eukaryota</taxon>
        <taxon>Fungi</taxon>
        <taxon>Dikarya</taxon>
        <taxon>Ascomycota</taxon>
        <taxon>Pezizomycotina</taxon>
        <taxon>Eurotiomycetes</taxon>
        <taxon>Eurotiomycetidae</taxon>
        <taxon>Eurotiales</taxon>
        <taxon>Aspergillaceae</taxon>
        <taxon>Aspergillus</taxon>
        <taxon>Aspergillus subgen. Circumdati</taxon>
    </lineage>
</organism>
<evidence type="ECO:0000313" key="3">
    <source>
        <dbReference type="Proteomes" id="UP000325945"/>
    </source>
</evidence>
<accession>A0A5N6X5D3</accession>
<sequence length="193" mass="20904">MHPHRVEVDISDGEEYILEIVIRRRRAHPPLPQTAPQALASSVAEPTSQESTSTVRPDRRAPLNQPQTTRPPPASPAPAVIPDRRATPIRPQTAPQPPVSSTTEPTTSVSTSVVTSEYDGDLLRQVCPGHLIGQPCLQGHNCDKSISKITAAKGKPVDIFMEFLLLARKCSAEPVASGVTVRMITKTIVELML</sequence>
<gene>
    <name evidence="2" type="ORF">BDV39DRAFT_204435</name>
</gene>
<evidence type="ECO:0000313" key="2">
    <source>
        <dbReference type="EMBL" id="KAE8328033.1"/>
    </source>
</evidence>
<feature type="compositionally biased region" description="Low complexity" evidence="1">
    <location>
        <begin position="99"/>
        <end position="112"/>
    </location>
</feature>
<evidence type="ECO:0000256" key="1">
    <source>
        <dbReference type="SAM" id="MobiDB-lite"/>
    </source>
</evidence>
<feature type="compositionally biased region" description="Polar residues" evidence="1">
    <location>
        <begin position="44"/>
        <end position="55"/>
    </location>
</feature>
<name>A0A5N6X5D3_9EURO</name>